<dbReference type="InterPro" id="IPR015422">
    <property type="entry name" value="PyrdxlP-dep_Trfase_small"/>
</dbReference>
<accession>A0AAD8ZCE8</accession>
<dbReference type="FunFam" id="3.40.640.10:FF:000083">
    <property type="entry name" value="Selenocysteine lyase"/>
    <property type="match status" value="1"/>
</dbReference>
<dbReference type="Gene3D" id="3.90.1150.10">
    <property type="entry name" value="Aspartate Aminotransferase, domain 1"/>
    <property type="match status" value="1"/>
</dbReference>
<dbReference type="AlphaFoldDB" id="A0AAD8ZCE8"/>
<comment type="cofactor">
    <cofactor evidence="1">
        <name>pyridoxal 5'-phosphate</name>
        <dbReference type="ChEBI" id="CHEBI:597326"/>
    </cofactor>
</comment>
<comment type="function">
    <text evidence="9">Catalyzes the decomposition of L-selenocysteine to L-alanine and elemental selenium.</text>
</comment>
<feature type="domain" description="Aminotransferase class V" evidence="13">
    <location>
        <begin position="47"/>
        <end position="128"/>
    </location>
</feature>
<sequence>MSETAPTTATPVMLDHEPHTNIPHHAGVDLDPHTNLEPLADLIRDRVYMDYNATTPLEPEVISAVTDALRFAWGNPSSTYLPGLKAKDIINQSRDSIARMVGGKAEDIIITSGGTEANNMVVHSAVEHFWKSCVAEKGARERGHLLNGSRVLPHIITSNVEHDSVKIPVENLLKTGRADVTFLPVSMVTGRVEAEDVVSAMRPTTCLVSVMLANNETGVIMPVREICERVRAVKRPAFSPRVLLHTDAAQAFGKIHVDAQDLGVDYITIVGHKFYAPRIGALFVNGPGTSTPIHPLLYGGGQERSFRPGTENTPMIAGLGKAAELVTTNLAAYESHLLDIRLYLEQRLLAVFGEEKVRFNSHFPGSDTLPNTCNVSILGQGLQGYRVLSTCRRLLASVGAACHSDRGDHVEVLLDMCVGQAFARAPELWGPIPRGSKCPEDKCGQTDISARRGRGGGGPPGRGGAFGADELEPRS</sequence>
<proteinExistence type="inferred from homology"/>
<feature type="domain" description="Aminotransferase class V" evidence="13">
    <location>
        <begin position="154"/>
        <end position="377"/>
    </location>
</feature>
<evidence type="ECO:0000256" key="8">
    <source>
        <dbReference type="ARBA" id="ARBA00023239"/>
    </source>
</evidence>
<dbReference type="Pfam" id="PF00266">
    <property type="entry name" value="Aminotran_5"/>
    <property type="match status" value="2"/>
</dbReference>
<dbReference type="EMBL" id="JAROKS010000015">
    <property type="protein sequence ID" value="KAK1796782.1"/>
    <property type="molecule type" value="Genomic_DNA"/>
</dbReference>
<dbReference type="SUPFAM" id="SSF53383">
    <property type="entry name" value="PLP-dependent transferases"/>
    <property type="match status" value="1"/>
</dbReference>
<dbReference type="PANTHER" id="PTHR11601:SF62">
    <property type="entry name" value="SELENOCYSTEINE LYASE"/>
    <property type="match status" value="1"/>
</dbReference>
<comment type="similarity">
    <text evidence="3">Belongs to the class-V pyridoxal-phosphate-dependent aminotransferase family.</text>
</comment>
<dbReference type="GO" id="GO:0009000">
    <property type="term" value="F:selenocysteine lyase activity"/>
    <property type="evidence" value="ECO:0007669"/>
    <property type="project" value="UniProtKB-EC"/>
</dbReference>
<evidence type="ECO:0000256" key="3">
    <source>
        <dbReference type="ARBA" id="ARBA00009236"/>
    </source>
</evidence>
<dbReference type="GO" id="GO:0016740">
    <property type="term" value="F:transferase activity"/>
    <property type="evidence" value="ECO:0007669"/>
    <property type="project" value="UniProtKB-KW"/>
</dbReference>
<dbReference type="GO" id="GO:0005829">
    <property type="term" value="C:cytosol"/>
    <property type="evidence" value="ECO:0007669"/>
    <property type="project" value="UniProtKB-SubCell"/>
</dbReference>
<evidence type="ECO:0000313" key="15">
    <source>
        <dbReference type="Proteomes" id="UP001239994"/>
    </source>
</evidence>
<protein>
    <recommendedName>
        <fullName evidence="11">Selenocysteine lyase</fullName>
        <ecNumber evidence="10">4.4.1.16</ecNumber>
    </recommendedName>
</protein>
<dbReference type="PANTHER" id="PTHR11601">
    <property type="entry name" value="CYSTEINE DESULFURYLASE FAMILY MEMBER"/>
    <property type="match status" value="1"/>
</dbReference>
<evidence type="ECO:0000256" key="4">
    <source>
        <dbReference type="ARBA" id="ARBA00011738"/>
    </source>
</evidence>
<keyword evidence="6" id="KW-0808">Transferase</keyword>
<evidence type="ECO:0000313" key="14">
    <source>
        <dbReference type="EMBL" id="KAK1796782.1"/>
    </source>
</evidence>
<evidence type="ECO:0000256" key="2">
    <source>
        <dbReference type="ARBA" id="ARBA00004514"/>
    </source>
</evidence>
<feature type="non-terminal residue" evidence="14">
    <location>
        <position position="1"/>
    </location>
</feature>
<keyword evidence="7" id="KW-0663">Pyridoxal phosphate</keyword>
<comment type="caution">
    <text evidence="14">The sequence shown here is derived from an EMBL/GenBank/DDBJ whole genome shotgun (WGS) entry which is preliminary data.</text>
</comment>
<feature type="region of interest" description="Disordered" evidence="12">
    <location>
        <begin position="436"/>
        <end position="475"/>
    </location>
</feature>
<organism evidence="14 15">
    <name type="scientific">Electrophorus voltai</name>
    <dbReference type="NCBI Taxonomy" id="2609070"/>
    <lineage>
        <taxon>Eukaryota</taxon>
        <taxon>Metazoa</taxon>
        <taxon>Chordata</taxon>
        <taxon>Craniata</taxon>
        <taxon>Vertebrata</taxon>
        <taxon>Euteleostomi</taxon>
        <taxon>Actinopterygii</taxon>
        <taxon>Neopterygii</taxon>
        <taxon>Teleostei</taxon>
        <taxon>Ostariophysi</taxon>
        <taxon>Gymnotiformes</taxon>
        <taxon>Gymnotoidei</taxon>
        <taxon>Gymnotidae</taxon>
        <taxon>Electrophorus</taxon>
    </lineage>
</organism>
<evidence type="ECO:0000256" key="10">
    <source>
        <dbReference type="ARBA" id="ARBA00039054"/>
    </source>
</evidence>
<comment type="subcellular location">
    <subcellularLocation>
        <location evidence="2">Cytoplasm</location>
        <location evidence="2">Cytosol</location>
    </subcellularLocation>
</comment>
<evidence type="ECO:0000256" key="1">
    <source>
        <dbReference type="ARBA" id="ARBA00001933"/>
    </source>
</evidence>
<dbReference type="Gene3D" id="3.40.640.10">
    <property type="entry name" value="Type I PLP-dependent aspartate aminotransferase-like (Major domain)"/>
    <property type="match status" value="1"/>
</dbReference>
<keyword evidence="8" id="KW-0456">Lyase</keyword>
<dbReference type="Gene3D" id="1.10.260.50">
    <property type="match status" value="1"/>
</dbReference>
<dbReference type="InterPro" id="IPR015421">
    <property type="entry name" value="PyrdxlP-dep_Trfase_major"/>
</dbReference>
<keyword evidence="5" id="KW-0963">Cytoplasm</keyword>
<dbReference type="FunFam" id="3.90.1150.10:FF:000065">
    <property type="entry name" value="Selenocysteine lyase"/>
    <property type="match status" value="1"/>
</dbReference>
<comment type="subunit">
    <text evidence="4">Homodimer.</text>
</comment>
<evidence type="ECO:0000256" key="12">
    <source>
        <dbReference type="SAM" id="MobiDB-lite"/>
    </source>
</evidence>
<dbReference type="EC" id="4.4.1.16" evidence="10"/>
<name>A0AAD8ZCE8_9TELE</name>
<evidence type="ECO:0000256" key="6">
    <source>
        <dbReference type="ARBA" id="ARBA00022679"/>
    </source>
</evidence>
<gene>
    <name evidence="14" type="ORF">P4O66_009796</name>
</gene>
<dbReference type="InterPro" id="IPR000192">
    <property type="entry name" value="Aminotrans_V_dom"/>
</dbReference>
<evidence type="ECO:0000256" key="7">
    <source>
        <dbReference type="ARBA" id="ARBA00022898"/>
    </source>
</evidence>
<dbReference type="InterPro" id="IPR015424">
    <property type="entry name" value="PyrdxlP-dep_Trfase"/>
</dbReference>
<reference evidence="14" key="1">
    <citation type="submission" date="2023-03" db="EMBL/GenBank/DDBJ databases">
        <title>Electrophorus voltai genome.</title>
        <authorList>
            <person name="Bian C."/>
        </authorList>
    </citation>
    <scope>NUCLEOTIDE SEQUENCE</scope>
    <source>
        <strain evidence="14">CB-2022</strain>
        <tissue evidence="14">Muscle</tissue>
    </source>
</reference>
<keyword evidence="15" id="KW-1185">Reference proteome</keyword>
<evidence type="ECO:0000256" key="5">
    <source>
        <dbReference type="ARBA" id="ARBA00022490"/>
    </source>
</evidence>
<feature type="compositionally biased region" description="Gly residues" evidence="12">
    <location>
        <begin position="455"/>
        <end position="466"/>
    </location>
</feature>
<evidence type="ECO:0000256" key="11">
    <source>
        <dbReference type="ARBA" id="ARBA00040554"/>
    </source>
</evidence>
<evidence type="ECO:0000256" key="9">
    <source>
        <dbReference type="ARBA" id="ARBA00037407"/>
    </source>
</evidence>
<evidence type="ECO:0000259" key="13">
    <source>
        <dbReference type="Pfam" id="PF00266"/>
    </source>
</evidence>
<dbReference type="Proteomes" id="UP001239994">
    <property type="component" value="Unassembled WGS sequence"/>
</dbReference>